<dbReference type="EnsemblPlants" id="AET3Gv20335200.11">
    <property type="protein sequence ID" value="AET3Gv20335200.11"/>
    <property type="gene ID" value="AET3Gv20335200"/>
</dbReference>
<feature type="compositionally biased region" description="Low complexity" evidence="1">
    <location>
        <begin position="18"/>
        <end position="34"/>
    </location>
</feature>
<keyword evidence="3" id="KW-1185">Reference proteome</keyword>
<protein>
    <submittedName>
        <fullName evidence="2">Uncharacterized protein</fullName>
    </submittedName>
</protein>
<reference evidence="2" key="3">
    <citation type="journal article" date="2017" name="Nature">
        <title>Genome sequence of the progenitor of the wheat D genome Aegilops tauschii.</title>
        <authorList>
            <person name="Luo M.C."/>
            <person name="Gu Y.Q."/>
            <person name="Puiu D."/>
            <person name="Wang H."/>
            <person name="Twardziok S.O."/>
            <person name="Deal K.R."/>
            <person name="Huo N."/>
            <person name="Zhu T."/>
            <person name="Wang L."/>
            <person name="Wang Y."/>
            <person name="McGuire P.E."/>
            <person name="Liu S."/>
            <person name="Long H."/>
            <person name="Ramasamy R.K."/>
            <person name="Rodriguez J.C."/>
            <person name="Van S.L."/>
            <person name="Yuan L."/>
            <person name="Wang Z."/>
            <person name="Xia Z."/>
            <person name="Xiao L."/>
            <person name="Anderson O.D."/>
            <person name="Ouyang S."/>
            <person name="Liang Y."/>
            <person name="Zimin A.V."/>
            <person name="Pertea G."/>
            <person name="Qi P."/>
            <person name="Bennetzen J.L."/>
            <person name="Dai X."/>
            <person name="Dawson M.W."/>
            <person name="Muller H.G."/>
            <person name="Kugler K."/>
            <person name="Rivarola-Duarte L."/>
            <person name="Spannagl M."/>
            <person name="Mayer K.F.X."/>
            <person name="Lu F.H."/>
            <person name="Bevan M.W."/>
            <person name="Leroy P."/>
            <person name="Li P."/>
            <person name="You F.M."/>
            <person name="Sun Q."/>
            <person name="Liu Z."/>
            <person name="Lyons E."/>
            <person name="Wicker T."/>
            <person name="Salzberg S.L."/>
            <person name="Devos K.M."/>
            <person name="Dvorak J."/>
        </authorList>
    </citation>
    <scope>NUCLEOTIDE SEQUENCE [LARGE SCALE GENOMIC DNA]</scope>
    <source>
        <strain evidence="2">cv. AL8/78</strain>
    </source>
</reference>
<proteinExistence type="predicted"/>
<reference evidence="2" key="4">
    <citation type="submission" date="2019-03" db="UniProtKB">
        <authorList>
            <consortium name="EnsemblPlants"/>
        </authorList>
    </citation>
    <scope>IDENTIFICATION</scope>
</reference>
<dbReference type="AlphaFoldDB" id="A0A453EGL8"/>
<dbReference type="Proteomes" id="UP000015105">
    <property type="component" value="Chromosome 3D"/>
</dbReference>
<feature type="region of interest" description="Disordered" evidence="1">
    <location>
        <begin position="1"/>
        <end position="37"/>
    </location>
</feature>
<organism evidence="2 3">
    <name type="scientific">Aegilops tauschii subsp. strangulata</name>
    <name type="common">Goatgrass</name>
    <dbReference type="NCBI Taxonomy" id="200361"/>
    <lineage>
        <taxon>Eukaryota</taxon>
        <taxon>Viridiplantae</taxon>
        <taxon>Streptophyta</taxon>
        <taxon>Embryophyta</taxon>
        <taxon>Tracheophyta</taxon>
        <taxon>Spermatophyta</taxon>
        <taxon>Magnoliopsida</taxon>
        <taxon>Liliopsida</taxon>
        <taxon>Poales</taxon>
        <taxon>Poaceae</taxon>
        <taxon>BOP clade</taxon>
        <taxon>Pooideae</taxon>
        <taxon>Triticodae</taxon>
        <taxon>Triticeae</taxon>
        <taxon>Triticinae</taxon>
        <taxon>Aegilops</taxon>
    </lineage>
</organism>
<reference evidence="2" key="5">
    <citation type="journal article" date="2021" name="G3 (Bethesda)">
        <title>Aegilops tauschii genome assembly Aet v5.0 features greater sequence contiguity and improved annotation.</title>
        <authorList>
            <person name="Wang L."/>
            <person name="Zhu T."/>
            <person name="Rodriguez J.C."/>
            <person name="Deal K.R."/>
            <person name="Dubcovsky J."/>
            <person name="McGuire P.E."/>
            <person name="Lux T."/>
            <person name="Spannagl M."/>
            <person name="Mayer K.F.X."/>
            <person name="Baldrich P."/>
            <person name="Meyers B.C."/>
            <person name="Huo N."/>
            <person name="Gu Y.Q."/>
            <person name="Zhou H."/>
            <person name="Devos K.M."/>
            <person name="Bennetzen J.L."/>
            <person name="Unver T."/>
            <person name="Budak H."/>
            <person name="Gulick P.J."/>
            <person name="Galiba G."/>
            <person name="Kalapos B."/>
            <person name="Nelson D.R."/>
            <person name="Li P."/>
            <person name="You F.M."/>
            <person name="Luo M.C."/>
            <person name="Dvorak J."/>
        </authorList>
    </citation>
    <scope>NUCLEOTIDE SEQUENCE [LARGE SCALE GENOMIC DNA]</scope>
    <source>
        <strain evidence="2">cv. AL8/78</strain>
    </source>
</reference>
<reference evidence="3" key="1">
    <citation type="journal article" date="2014" name="Science">
        <title>Ancient hybridizations among the ancestral genomes of bread wheat.</title>
        <authorList>
            <consortium name="International Wheat Genome Sequencing Consortium,"/>
            <person name="Marcussen T."/>
            <person name="Sandve S.R."/>
            <person name="Heier L."/>
            <person name="Spannagl M."/>
            <person name="Pfeifer M."/>
            <person name="Jakobsen K.S."/>
            <person name="Wulff B.B."/>
            <person name="Steuernagel B."/>
            <person name="Mayer K.F."/>
            <person name="Olsen O.A."/>
        </authorList>
    </citation>
    <scope>NUCLEOTIDE SEQUENCE [LARGE SCALE GENOMIC DNA]</scope>
    <source>
        <strain evidence="3">cv. AL8/78</strain>
    </source>
</reference>
<evidence type="ECO:0000313" key="3">
    <source>
        <dbReference type="Proteomes" id="UP000015105"/>
    </source>
</evidence>
<reference evidence="3" key="2">
    <citation type="journal article" date="2017" name="Nat. Plants">
        <title>The Aegilops tauschii genome reveals multiple impacts of transposons.</title>
        <authorList>
            <person name="Zhao G."/>
            <person name="Zou C."/>
            <person name="Li K."/>
            <person name="Wang K."/>
            <person name="Li T."/>
            <person name="Gao L."/>
            <person name="Zhang X."/>
            <person name="Wang H."/>
            <person name="Yang Z."/>
            <person name="Liu X."/>
            <person name="Jiang W."/>
            <person name="Mao L."/>
            <person name="Kong X."/>
            <person name="Jiao Y."/>
            <person name="Jia J."/>
        </authorList>
    </citation>
    <scope>NUCLEOTIDE SEQUENCE [LARGE SCALE GENOMIC DNA]</scope>
    <source>
        <strain evidence="3">cv. AL8/78</strain>
    </source>
</reference>
<accession>A0A453EGL8</accession>
<evidence type="ECO:0000313" key="2">
    <source>
        <dbReference type="EnsemblPlants" id="AET3Gv20335200.11"/>
    </source>
</evidence>
<evidence type="ECO:0000256" key="1">
    <source>
        <dbReference type="SAM" id="MobiDB-lite"/>
    </source>
</evidence>
<sequence>PRPHERREVKVQQRPIRRAAATARAPRGPGAEAANTARRCLSGDRRASAACSTLLLRLLPGLDLPPCVVPTRITKLPNGVRDSASPPRMSGKLSYGDARREVDGGHRLRAHEHPDLIGSRTWISIFGSSVLLAWLVRMLGKKIEGMWISGLKKSRPPWWLCAQKSRFAKL</sequence>
<dbReference type="Gramene" id="AET3Gv20335200.11">
    <property type="protein sequence ID" value="AET3Gv20335200.11"/>
    <property type="gene ID" value="AET3Gv20335200"/>
</dbReference>
<feature type="compositionally biased region" description="Basic and acidic residues" evidence="1">
    <location>
        <begin position="1"/>
        <end position="11"/>
    </location>
</feature>
<name>A0A453EGL8_AEGTS</name>